<keyword evidence="3" id="KW-1185">Reference proteome</keyword>
<protein>
    <submittedName>
        <fullName evidence="2">Uncharacterized protein</fullName>
    </submittedName>
</protein>
<dbReference type="EMBL" id="JAUESC010000003">
    <property type="protein sequence ID" value="KAK0599584.1"/>
    <property type="molecule type" value="Genomic_DNA"/>
</dbReference>
<feature type="compositionally biased region" description="Basic residues" evidence="1">
    <location>
        <begin position="94"/>
        <end position="106"/>
    </location>
</feature>
<dbReference type="Proteomes" id="UP001168877">
    <property type="component" value="Unassembled WGS sequence"/>
</dbReference>
<evidence type="ECO:0000313" key="2">
    <source>
        <dbReference type="EMBL" id="KAK0599584.1"/>
    </source>
</evidence>
<gene>
    <name evidence="2" type="ORF">LWI29_006642</name>
</gene>
<dbReference type="AlphaFoldDB" id="A0AA39SWP3"/>
<organism evidence="2 3">
    <name type="scientific">Acer saccharum</name>
    <name type="common">Sugar maple</name>
    <dbReference type="NCBI Taxonomy" id="4024"/>
    <lineage>
        <taxon>Eukaryota</taxon>
        <taxon>Viridiplantae</taxon>
        <taxon>Streptophyta</taxon>
        <taxon>Embryophyta</taxon>
        <taxon>Tracheophyta</taxon>
        <taxon>Spermatophyta</taxon>
        <taxon>Magnoliopsida</taxon>
        <taxon>eudicotyledons</taxon>
        <taxon>Gunneridae</taxon>
        <taxon>Pentapetalae</taxon>
        <taxon>rosids</taxon>
        <taxon>malvids</taxon>
        <taxon>Sapindales</taxon>
        <taxon>Sapindaceae</taxon>
        <taxon>Hippocastanoideae</taxon>
        <taxon>Acereae</taxon>
        <taxon>Acer</taxon>
    </lineage>
</organism>
<sequence length="124" mass="13489">MYKSFLKIGLVSLNIAAQLPALVQVRMKELGKKGMMGIGLLRKEGMASFGEKQDREDQGIEWFVSSSLGDKKANEMVEIDLSVVLPTALPTKKKCTHRGRSTKLHGMKPEGISEGNGKVPCNSG</sequence>
<accession>A0AA39SWP3</accession>
<proteinExistence type="predicted"/>
<reference evidence="2" key="1">
    <citation type="journal article" date="2022" name="Plant J.">
        <title>Strategies of tolerance reflected in two North American maple genomes.</title>
        <authorList>
            <person name="McEvoy S.L."/>
            <person name="Sezen U.U."/>
            <person name="Trouern-Trend A."/>
            <person name="McMahon S.M."/>
            <person name="Schaberg P.G."/>
            <person name="Yang J."/>
            <person name="Wegrzyn J.L."/>
            <person name="Swenson N.G."/>
        </authorList>
    </citation>
    <scope>NUCLEOTIDE SEQUENCE</scope>
    <source>
        <strain evidence="2">NS2018</strain>
    </source>
</reference>
<comment type="caution">
    <text evidence="2">The sequence shown here is derived from an EMBL/GenBank/DDBJ whole genome shotgun (WGS) entry which is preliminary data.</text>
</comment>
<reference evidence="2" key="2">
    <citation type="submission" date="2023-06" db="EMBL/GenBank/DDBJ databases">
        <authorList>
            <person name="Swenson N.G."/>
            <person name="Wegrzyn J.L."/>
            <person name="Mcevoy S.L."/>
        </authorList>
    </citation>
    <scope>NUCLEOTIDE SEQUENCE</scope>
    <source>
        <strain evidence="2">NS2018</strain>
        <tissue evidence="2">Leaf</tissue>
    </source>
</reference>
<evidence type="ECO:0000313" key="3">
    <source>
        <dbReference type="Proteomes" id="UP001168877"/>
    </source>
</evidence>
<feature type="region of interest" description="Disordered" evidence="1">
    <location>
        <begin position="94"/>
        <end position="124"/>
    </location>
</feature>
<evidence type="ECO:0000256" key="1">
    <source>
        <dbReference type="SAM" id="MobiDB-lite"/>
    </source>
</evidence>
<name>A0AA39SWP3_ACESA</name>